<dbReference type="EMBL" id="LR796224">
    <property type="protein sequence ID" value="CAB4128602.1"/>
    <property type="molecule type" value="Genomic_DNA"/>
</dbReference>
<name>A0A6J7WJV1_9CAUD</name>
<organism evidence="2">
    <name type="scientific">uncultured Caudovirales phage</name>
    <dbReference type="NCBI Taxonomy" id="2100421"/>
    <lineage>
        <taxon>Viruses</taxon>
        <taxon>Duplodnaviria</taxon>
        <taxon>Heunggongvirae</taxon>
        <taxon>Uroviricota</taxon>
        <taxon>Caudoviricetes</taxon>
        <taxon>Peduoviridae</taxon>
        <taxon>Maltschvirus</taxon>
        <taxon>Maltschvirus maltsch</taxon>
    </lineage>
</organism>
<proteinExistence type="predicted"/>
<reference evidence="2" key="1">
    <citation type="submission" date="2020-05" db="EMBL/GenBank/DDBJ databases">
        <authorList>
            <person name="Chiriac C."/>
            <person name="Salcher M."/>
            <person name="Ghai R."/>
            <person name="Kavagutti S V."/>
        </authorList>
    </citation>
    <scope>NUCLEOTIDE SEQUENCE</scope>
</reference>
<evidence type="ECO:0000313" key="1">
    <source>
        <dbReference type="EMBL" id="CAB4128602.1"/>
    </source>
</evidence>
<sequence length="68" mass="7545">MPKFTIRIAGKVYEIYAKGRAKAVQAAINEHYGEWLEAKVLFVRYAAGSVVYEATTNQHGSIEAVVTQ</sequence>
<protein>
    <submittedName>
        <fullName evidence="2">Uncharacterized protein</fullName>
    </submittedName>
</protein>
<accession>A0A6J7WJV1</accession>
<evidence type="ECO:0000313" key="2">
    <source>
        <dbReference type="EMBL" id="CAB5218339.1"/>
    </source>
</evidence>
<gene>
    <name evidence="1" type="ORF">UFOVP107_46</name>
    <name evidence="2" type="ORF">UFOVP214_5</name>
</gene>
<dbReference type="EMBL" id="LR798264">
    <property type="protein sequence ID" value="CAB5218339.1"/>
    <property type="molecule type" value="Genomic_DNA"/>
</dbReference>